<dbReference type="Proteomes" id="UP000231632">
    <property type="component" value="Unassembled WGS sequence"/>
</dbReference>
<feature type="transmembrane region" description="Helical" evidence="1">
    <location>
        <begin position="63"/>
        <end position="86"/>
    </location>
</feature>
<dbReference type="AlphaFoldDB" id="A0A1L8CPR7"/>
<evidence type="ECO:0008006" key="4">
    <source>
        <dbReference type="Google" id="ProtNLM"/>
    </source>
</evidence>
<keyword evidence="3" id="KW-1185">Reference proteome</keyword>
<dbReference type="RefSeq" id="WP_143144930.1">
    <property type="nucleotide sequence ID" value="NZ_BDFD01000017.1"/>
</dbReference>
<feature type="transmembrane region" description="Helical" evidence="1">
    <location>
        <begin position="6"/>
        <end position="23"/>
    </location>
</feature>
<gene>
    <name evidence="2" type="ORF">MMIC_P1887</name>
</gene>
<dbReference type="OrthoDB" id="5296839at2"/>
<dbReference type="Gene3D" id="1.20.1280.290">
    <property type="match status" value="1"/>
</dbReference>
<name>A0A1L8CPR7_9PROT</name>
<dbReference type="EMBL" id="BDFD01000017">
    <property type="protein sequence ID" value="GAV20911.1"/>
    <property type="molecule type" value="Genomic_DNA"/>
</dbReference>
<protein>
    <recommendedName>
        <fullName evidence="4">PQ loop repeat protein</fullName>
    </recommendedName>
</protein>
<keyword evidence="1" id="KW-0812">Transmembrane</keyword>
<comment type="caution">
    <text evidence="2">The sequence shown here is derived from an EMBL/GenBank/DDBJ whole genome shotgun (WGS) entry which is preliminary data.</text>
</comment>
<keyword evidence="1" id="KW-0472">Membrane</keyword>
<sequence length="93" mass="10220">MESIDGWQVIGSIAAAIFTLGFVDQLRVTLSTRNVDGLSIIQWCVFCLASAMFAAYYVHLGQWLMVSVSIFGTACCAIIVTLIFMFRNKSETG</sequence>
<accession>A0A1L8CPR7</accession>
<keyword evidence="1" id="KW-1133">Transmembrane helix</keyword>
<organism evidence="2 3">
    <name type="scientific">Mariprofundus micogutta</name>
    <dbReference type="NCBI Taxonomy" id="1921010"/>
    <lineage>
        <taxon>Bacteria</taxon>
        <taxon>Pseudomonadati</taxon>
        <taxon>Pseudomonadota</taxon>
        <taxon>Candidatius Mariprofundia</taxon>
        <taxon>Mariprofundales</taxon>
        <taxon>Mariprofundaceae</taxon>
        <taxon>Mariprofundus</taxon>
    </lineage>
</organism>
<proteinExistence type="predicted"/>
<evidence type="ECO:0000313" key="2">
    <source>
        <dbReference type="EMBL" id="GAV20911.1"/>
    </source>
</evidence>
<feature type="transmembrane region" description="Helical" evidence="1">
    <location>
        <begin position="35"/>
        <end position="57"/>
    </location>
</feature>
<dbReference type="STRING" id="1921010.MMIC_P1887"/>
<evidence type="ECO:0000313" key="3">
    <source>
        <dbReference type="Proteomes" id="UP000231632"/>
    </source>
</evidence>
<reference evidence="2 3" key="1">
    <citation type="journal article" date="2017" name="Arch. Microbiol.">
        <title>Mariprofundus micogutta sp. nov., a novel iron-oxidizing zetaproteobacterium isolated from a deep-sea hydrothermal field at the Bayonnaise knoll of the Izu-Ogasawara arc, and a description of Mariprofundales ord. nov. and Zetaproteobacteria classis nov.</title>
        <authorList>
            <person name="Makita H."/>
            <person name="Tanaka E."/>
            <person name="Mitsunobu S."/>
            <person name="Miyazaki M."/>
            <person name="Nunoura T."/>
            <person name="Uematsu K."/>
            <person name="Takaki Y."/>
            <person name="Nishi S."/>
            <person name="Shimamura S."/>
            <person name="Takai K."/>
        </authorList>
    </citation>
    <scope>NUCLEOTIDE SEQUENCE [LARGE SCALE GENOMIC DNA]</scope>
    <source>
        <strain evidence="2 3">ET2</strain>
    </source>
</reference>
<evidence type="ECO:0000256" key="1">
    <source>
        <dbReference type="SAM" id="Phobius"/>
    </source>
</evidence>